<keyword evidence="2" id="KW-1185">Reference proteome</keyword>
<organism evidence="1 2">
    <name type="scientific">Paenibacillus turicensis</name>
    <dbReference type="NCBI Taxonomy" id="160487"/>
    <lineage>
        <taxon>Bacteria</taxon>
        <taxon>Bacillati</taxon>
        <taxon>Bacillota</taxon>
        <taxon>Bacilli</taxon>
        <taxon>Bacillales</taxon>
        <taxon>Paenibacillaceae</taxon>
        <taxon>Paenibacillus</taxon>
    </lineage>
</organism>
<evidence type="ECO:0000313" key="2">
    <source>
        <dbReference type="Proteomes" id="UP001519272"/>
    </source>
</evidence>
<dbReference type="Proteomes" id="UP001519272">
    <property type="component" value="Unassembled WGS sequence"/>
</dbReference>
<accession>A0ABS4FSW6</accession>
<proteinExistence type="predicted"/>
<reference evidence="1 2" key="1">
    <citation type="submission" date="2021-03" db="EMBL/GenBank/DDBJ databases">
        <title>Genomic Encyclopedia of Type Strains, Phase IV (KMG-IV): sequencing the most valuable type-strain genomes for metagenomic binning, comparative biology and taxonomic classification.</title>
        <authorList>
            <person name="Goeker M."/>
        </authorList>
    </citation>
    <scope>NUCLEOTIDE SEQUENCE [LARGE SCALE GENOMIC DNA]</scope>
    <source>
        <strain evidence="1 2">DSM 14349</strain>
    </source>
</reference>
<name>A0ABS4FSW6_9BACL</name>
<sequence>MTLQRLAERKKLHDWYNRLTNMIDVCRYDGKDATDLENERDWVLTELRTVRT</sequence>
<dbReference type="RefSeq" id="WP_210089301.1">
    <property type="nucleotide sequence ID" value="NZ_JAGGKG010000010.1"/>
</dbReference>
<gene>
    <name evidence="1" type="ORF">J2Z32_002324</name>
</gene>
<comment type="caution">
    <text evidence="1">The sequence shown here is derived from an EMBL/GenBank/DDBJ whole genome shotgun (WGS) entry which is preliminary data.</text>
</comment>
<evidence type="ECO:0000313" key="1">
    <source>
        <dbReference type="EMBL" id="MBP1905676.1"/>
    </source>
</evidence>
<dbReference type="EMBL" id="JAGGKG010000010">
    <property type="protein sequence ID" value="MBP1905676.1"/>
    <property type="molecule type" value="Genomic_DNA"/>
</dbReference>
<protein>
    <submittedName>
        <fullName evidence="1">Uncharacterized protein</fullName>
    </submittedName>
</protein>